<dbReference type="Proteomes" id="UP001497453">
    <property type="component" value="Chromosome 2"/>
</dbReference>
<proteinExistence type="inferred from homology"/>
<keyword evidence="4" id="KW-0560">Oxidoreductase</keyword>
<keyword evidence="3" id="KW-0752">Steroid biosynthesis</keyword>
<feature type="region of interest" description="Disordered" evidence="7">
    <location>
        <begin position="445"/>
        <end position="482"/>
    </location>
</feature>
<keyword evidence="1" id="KW-0444">Lipid biosynthesis</keyword>
<evidence type="ECO:0000256" key="6">
    <source>
        <dbReference type="ARBA" id="ARBA00023593"/>
    </source>
</evidence>
<dbReference type="PANTHER" id="PTHR43647">
    <property type="entry name" value="DEHYDROGENASE"/>
    <property type="match status" value="1"/>
</dbReference>
<evidence type="ECO:0000313" key="9">
    <source>
        <dbReference type="Proteomes" id="UP001497453"/>
    </source>
</evidence>
<evidence type="ECO:0000256" key="7">
    <source>
        <dbReference type="SAM" id="MobiDB-lite"/>
    </source>
</evidence>
<evidence type="ECO:0000256" key="3">
    <source>
        <dbReference type="ARBA" id="ARBA00022955"/>
    </source>
</evidence>
<sequence length="482" mass="53842">MSCPRLIIIVTGANSGIGFGICHRLLIQLSTSDPLDARPQFLPLDASASPGDVEGIPPCNALTIIMACRSKTRAMDARQKLLDLLDDHVVREQRKPDYDGHADEFRDNLELDFIPIDMSDIRSVFRFANVISRKYPYISHLICNAGCGTFNGINWPKAIHQVLSHPIVGVTVTEFKKQLNGRTSGDGLGFVWQCNIFAHYVLFRHLQPSFVLYHKTYAQPARILWMSSLEASPAAYNHDDWQCIKSTLSYEASKYEIDLIATRLSLLASSIGRDSPFRHILVHPGISESNMTKDLVYSFLEIIKLFVFYIVRWCGSPNHTITPFKAAIAAVHLSLVPLLYIPTHLMTFRHTENSTIPPGPIFYDGLYTSSLYSSGLKSAEAARIAEEQGIPPPLKFGSETDRFGRERVGVVTVLEWTEHEKESQFLLDKCESLYQSFSKLETVNVKGEADNGNGHPQNGHMQNGHKKNGHAQNGNSQNGSTQ</sequence>
<protein>
    <recommendedName>
        <fullName evidence="10">3-keto sterol reductase</fullName>
    </recommendedName>
</protein>
<evidence type="ECO:0000313" key="8">
    <source>
        <dbReference type="EMBL" id="CAL1702096.1"/>
    </source>
</evidence>
<accession>A0ABP1D2K7</accession>
<name>A0ABP1D2K7_9APHY</name>
<dbReference type="EMBL" id="OZ037945">
    <property type="protein sequence ID" value="CAL1702096.1"/>
    <property type="molecule type" value="Genomic_DNA"/>
</dbReference>
<dbReference type="PANTHER" id="PTHR43647:SF1">
    <property type="entry name" value="3-KETO-STEROID REDUCTASE ERG27"/>
    <property type="match status" value="1"/>
</dbReference>
<evidence type="ECO:0008006" key="10">
    <source>
        <dbReference type="Google" id="ProtNLM"/>
    </source>
</evidence>
<keyword evidence="2" id="KW-0521">NADP</keyword>
<evidence type="ECO:0000256" key="4">
    <source>
        <dbReference type="ARBA" id="ARBA00023002"/>
    </source>
</evidence>
<dbReference type="SUPFAM" id="SSF51735">
    <property type="entry name" value="NAD(P)-binding Rossmann-fold domains"/>
    <property type="match status" value="1"/>
</dbReference>
<feature type="compositionally biased region" description="Polar residues" evidence="7">
    <location>
        <begin position="470"/>
        <end position="482"/>
    </location>
</feature>
<organism evidence="8 9">
    <name type="scientific">Somion occarium</name>
    <dbReference type="NCBI Taxonomy" id="3059160"/>
    <lineage>
        <taxon>Eukaryota</taxon>
        <taxon>Fungi</taxon>
        <taxon>Dikarya</taxon>
        <taxon>Basidiomycota</taxon>
        <taxon>Agaricomycotina</taxon>
        <taxon>Agaricomycetes</taxon>
        <taxon>Polyporales</taxon>
        <taxon>Cerrenaceae</taxon>
        <taxon>Somion</taxon>
    </lineage>
</organism>
<evidence type="ECO:0000256" key="1">
    <source>
        <dbReference type="ARBA" id="ARBA00022516"/>
    </source>
</evidence>
<comment type="similarity">
    <text evidence="6">Belongs to the short-chain dehydrogenases/reductases (SDR) family. ERG27 subfamily.</text>
</comment>
<keyword evidence="5" id="KW-0443">Lipid metabolism</keyword>
<dbReference type="InterPro" id="IPR036291">
    <property type="entry name" value="NAD(P)-bd_dom_sf"/>
</dbReference>
<evidence type="ECO:0000256" key="2">
    <source>
        <dbReference type="ARBA" id="ARBA00022857"/>
    </source>
</evidence>
<keyword evidence="9" id="KW-1185">Reference proteome</keyword>
<reference evidence="9" key="1">
    <citation type="submission" date="2024-04" db="EMBL/GenBank/DDBJ databases">
        <authorList>
            <person name="Shaw F."/>
            <person name="Minotto A."/>
        </authorList>
    </citation>
    <scope>NUCLEOTIDE SEQUENCE [LARGE SCALE GENOMIC DNA]</scope>
</reference>
<dbReference type="Gene3D" id="3.40.50.720">
    <property type="entry name" value="NAD(P)-binding Rossmann-like Domain"/>
    <property type="match status" value="1"/>
</dbReference>
<gene>
    <name evidence="8" type="ORF">GFSPODELE1_LOCUS3876</name>
</gene>
<evidence type="ECO:0000256" key="5">
    <source>
        <dbReference type="ARBA" id="ARBA00023098"/>
    </source>
</evidence>
<dbReference type="InterPro" id="IPR051593">
    <property type="entry name" value="Ergosterol_Biosynth_ERG27"/>
</dbReference>